<keyword evidence="3" id="KW-1185">Reference proteome</keyword>
<evidence type="ECO:0000313" key="2">
    <source>
        <dbReference type="EMBL" id="TCV81107.1"/>
    </source>
</evidence>
<dbReference type="InterPro" id="IPR048469">
    <property type="entry name" value="YchJ-like_M"/>
</dbReference>
<dbReference type="Gene3D" id="3.10.450.50">
    <property type="match status" value="1"/>
</dbReference>
<dbReference type="SUPFAM" id="SSF103642">
    <property type="entry name" value="Sec-C motif"/>
    <property type="match status" value="1"/>
</dbReference>
<dbReference type="PANTHER" id="PTHR33747">
    <property type="entry name" value="UPF0225 PROTEIN SCO1677"/>
    <property type="match status" value="1"/>
</dbReference>
<organism evidence="2 3">
    <name type="scientific">Sulfurirhabdus autotrophica</name>
    <dbReference type="NCBI Taxonomy" id="1706046"/>
    <lineage>
        <taxon>Bacteria</taxon>
        <taxon>Pseudomonadati</taxon>
        <taxon>Pseudomonadota</taxon>
        <taxon>Betaproteobacteria</taxon>
        <taxon>Nitrosomonadales</taxon>
        <taxon>Sulfuricellaceae</taxon>
        <taxon>Sulfurirhabdus</taxon>
    </lineage>
</organism>
<gene>
    <name evidence="2" type="ORF">EDC63_12625</name>
</gene>
<dbReference type="Pfam" id="PF02810">
    <property type="entry name" value="SEC-C"/>
    <property type="match status" value="1"/>
</dbReference>
<dbReference type="InterPro" id="IPR004027">
    <property type="entry name" value="SEC_C_motif"/>
</dbReference>
<dbReference type="AlphaFoldDB" id="A0A4R3XT56"/>
<reference evidence="2 3" key="1">
    <citation type="submission" date="2019-03" db="EMBL/GenBank/DDBJ databases">
        <title>Genomic Encyclopedia of Type Strains, Phase IV (KMG-IV): sequencing the most valuable type-strain genomes for metagenomic binning, comparative biology and taxonomic classification.</title>
        <authorList>
            <person name="Goeker M."/>
        </authorList>
    </citation>
    <scope>NUCLEOTIDE SEQUENCE [LARGE SCALE GENOMIC DNA]</scope>
    <source>
        <strain evidence="2 3">DSM 100309</strain>
    </source>
</reference>
<accession>A0A4R3XT56</accession>
<evidence type="ECO:0000313" key="3">
    <source>
        <dbReference type="Proteomes" id="UP000295367"/>
    </source>
</evidence>
<dbReference type="NCBIfam" id="NF002449">
    <property type="entry name" value="PRK01617.1"/>
    <property type="match status" value="1"/>
</dbReference>
<dbReference type="SUPFAM" id="SSF54427">
    <property type="entry name" value="NTF2-like"/>
    <property type="match status" value="1"/>
</dbReference>
<name>A0A4R3XT56_9PROT</name>
<feature type="domain" description="YchJ-like middle NTF2-like" evidence="1">
    <location>
        <begin position="28"/>
        <end position="123"/>
    </location>
</feature>
<proteinExistence type="predicted"/>
<comment type="caution">
    <text evidence="2">The sequence shown here is derived from an EMBL/GenBank/DDBJ whole genome shotgun (WGS) entry which is preliminary data.</text>
</comment>
<evidence type="ECO:0000259" key="1">
    <source>
        <dbReference type="Pfam" id="PF17775"/>
    </source>
</evidence>
<protein>
    <submittedName>
        <fullName evidence="2">SEC-C motif-containing protein</fullName>
    </submittedName>
</protein>
<dbReference type="InterPro" id="IPR032710">
    <property type="entry name" value="NTF2-like_dom_sf"/>
</dbReference>
<dbReference type="Proteomes" id="UP000295367">
    <property type="component" value="Unassembled WGS sequence"/>
</dbReference>
<dbReference type="PANTHER" id="PTHR33747:SF1">
    <property type="entry name" value="ADENYLATE CYCLASE-ASSOCIATED CAP C-TERMINAL DOMAIN-CONTAINING PROTEIN"/>
    <property type="match status" value="1"/>
</dbReference>
<dbReference type="EMBL" id="SMCO01000026">
    <property type="protein sequence ID" value="TCV81107.1"/>
    <property type="molecule type" value="Genomic_DNA"/>
</dbReference>
<sequence length="158" mass="17769">MELCSCGSNNAFLKCCGRYIKLAEAAPTAEALMRSRYTAFTLNDLDYISRTWHPDTRPGKEDEPSEQLEWLKLEVKATSAGGKDDTEGTVEFVAHYCANGIEGHMQEKSRFIKENGLWFYVDGDCVDQSTIQPHLDKVGRNDLCPCGSRKKYKKCCGK</sequence>
<dbReference type="Pfam" id="PF17775">
    <property type="entry name" value="YchJ_M-like"/>
    <property type="match status" value="1"/>
</dbReference>